<feature type="compositionally biased region" description="Acidic residues" evidence="1">
    <location>
        <begin position="81"/>
        <end position="90"/>
    </location>
</feature>
<keyword evidence="3" id="KW-1185">Reference proteome</keyword>
<name>A0A8H3G990_9LECA</name>
<feature type="compositionally biased region" description="Pro residues" evidence="1">
    <location>
        <begin position="30"/>
        <end position="44"/>
    </location>
</feature>
<proteinExistence type="predicted"/>
<accession>A0A8H3G990</accession>
<evidence type="ECO:0000313" key="3">
    <source>
        <dbReference type="Proteomes" id="UP000664521"/>
    </source>
</evidence>
<comment type="caution">
    <text evidence="2">The sequence shown here is derived from an EMBL/GenBank/DDBJ whole genome shotgun (WGS) entry which is preliminary data.</text>
</comment>
<feature type="region of interest" description="Disordered" evidence="1">
    <location>
        <begin position="16"/>
        <end position="55"/>
    </location>
</feature>
<reference evidence="2" key="1">
    <citation type="submission" date="2021-03" db="EMBL/GenBank/DDBJ databases">
        <authorList>
            <person name="Tagirdzhanova G."/>
        </authorList>
    </citation>
    <scope>NUCLEOTIDE SEQUENCE</scope>
</reference>
<dbReference type="EMBL" id="CAJPDS010000110">
    <property type="protein sequence ID" value="CAF9938220.1"/>
    <property type="molecule type" value="Genomic_DNA"/>
</dbReference>
<feature type="region of interest" description="Disordered" evidence="1">
    <location>
        <begin position="73"/>
        <end position="116"/>
    </location>
</feature>
<organism evidence="2 3">
    <name type="scientific">Heterodermia speciosa</name>
    <dbReference type="NCBI Taxonomy" id="116794"/>
    <lineage>
        <taxon>Eukaryota</taxon>
        <taxon>Fungi</taxon>
        <taxon>Dikarya</taxon>
        <taxon>Ascomycota</taxon>
        <taxon>Pezizomycotina</taxon>
        <taxon>Lecanoromycetes</taxon>
        <taxon>OSLEUM clade</taxon>
        <taxon>Lecanoromycetidae</taxon>
        <taxon>Caliciales</taxon>
        <taxon>Physciaceae</taxon>
        <taxon>Heterodermia</taxon>
    </lineage>
</organism>
<gene>
    <name evidence="2" type="ORF">HETSPECPRED_000991</name>
</gene>
<feature type="compositionally biased region" description="Polar residues" evidence="1">
    <location>
        <begin position="106"/>
        <end position="116"/>
    </location>
</feature>
<dbReference type="AlphaFoldDB" id="A0A8H3G990"/>
<dbReference type="Proteomes" id="UP000664521">
    <property type="component" value="Unassembled WGS sequence"/>
</dbReference>
<sequence length="116" mass="13147">MPTRITTRNQLEVIYEPGERMIGSLETYQPPRPRSPPSSLPPPLEDQFPQEFPPLPQRLALQEEKQQEWLNIRADRLPEGDEREDEDEDAAVGNENGIREEGMDIPTTTAPVASPT</sequence>
<evidence type="ECO:0000256" key="1">
    <source>
        <dbReference type="SAM" id="MobiDB-lite"/>
    </source>
</evidence>
<protein>
    <submittedName>
        <fullName evidence="2">Uncharacterized protein</fullName>
    </submittedName>
</protein>
<evidence type="ECO:0000313" key="2">
    <source>
        <dbReference type="EMBL" id="CAF9938220.1"/>
    </source>
</evidence>